<dbReference type="OrthoDB" id="100134at2157"/>
<comment type="miscellaneous">
    <text evidence="2">The sequence shown here is derived from an EMBL/GenBank/DDBJ third party annotation (TPA) entry.</text>
</comment>
<sequence length="160" mass="18452">MFKKHYWMKILLYAWTFYLPQIFSISVWGVLLGSTGFFLMFIASSIGYTIRGIVFLVFPIILLKIALKSRFILTFEAIEYAKPLVVYGVISFFMRVINIIFPEFFTIRGVIEQILLFTALIVSYYKLGIIASHSFGRSRSVKMTGWIAGMITCLIFPPPF</sequence>
<name>G8ZIS6_PYRAB</name>
<reference evidence="2 3" key="1">
    <citation type="journal article" date="2012" name="Curr. Microbiol.">
        <title>Re-annotation of two hyperthermophilic archaea Pyrococcus abyssi GE5 and Pyrococcus furiosus DSM 3638.</title>
        <authorList>
            <person name="Gao J."/>
            <person name="Wang J."/>
        </authorList>
    </citation>
    <scope>GENOME REANNOTATION</scope>
    <source>
        <strain evidence="3">GE5 / Orsay</strain>
    </source>
</reference>
<evidence type="ECO:0000313" key="2">
    <source>
        <dbReference type="EMBL" id="CCE70959.1"/>
    </source>
</evidence>
<gene>
    <name evidence="2" type="ordered locus">PAB0998.1n</name>
</gene>
<feature type="transmembrane region" description="Helical" evidence="1">
    <location>
        <begin position="12"/>
        <end position="31"/>
    </location>
</feature>
<dbReference type="AlphaFoldDB" id="G8ZIS6"/>
<dbReference type="RefSeq" id="WP_048147060.1">
    <property type="nucleotide sequence ID" value="NC_000868.1"/>
</dbReference>
<feature type="transmembrane region" description="Helical" evidence="1">
    <location>
        <begin position="113"/>
        <end position="131"/>
    </location>
</feature>
<keyword evidence="1" id="KW-0472">Membrane</keyword>
<keyword evidence="1" id="KW-1133">Transmembrane helix</keyword>
<evidence type="ECO:0000256" key="1">
    <source>
        <dbReference type="SAM" id="Phobius"/>
    </source>
</evidence>
<feature type="transmembrane region" description="Helical" evidence="1">
    <location>
        <begin position="84"/>
        <end position="101"/>
    </location>
</feature>
<accession>G8ZIS6</accession>
<organism evidence="2 3">
    <name type="scientific">Pyrococcus abyssi (strain GE5 / Orsay)</name>
    <dbReference type="NCBI Taxonomy" id="272844"/>
    <lineage>
        <taxon>Archaea</taxon>
        <taxon>Methanobacteriati</taxon>
        <taxon>Methanobacteriota</taxon>
        <taxon>Thermococci</taxon>
        <taxon>Thermococcales</taxon>
        <taxon>Thermococcaceae</taxon>
        <taxon>Pyrococcus</taxon>
    </lineage>
</organism>
<protein>
    <submittedName>
        <fullName evidence="2">Uncharacterized protein</fullName>
    </submittedName>
</protein>
<dbReference type="Proteomes" id="UP000009139">
    <property type="component" value="Chromosome"/>
</dbReference>
<evidence type="ECO:0000313" key="3">
    <source>
        <dbReference type="Proteomes" id="UP000009139"/>
    </source>
</evidence>
<keyword evidence="1" id="KW-0812">Transmembrane</keyword>
<dbReference type="EMBL" id="HE613800">
    <property type="protein sequence ID" value="CCE70959.1"/>
    <property type="molecule type" value="Genomic_DNA"/>
</dbReference>
<feature type="transmembrane region" description="Helical" evidence="1">
    <location>
        <begin position="37"/>
        <end position="63"/>
    </location>
</feature>
<proteinExistence type="predicted"/>